<keyword evidence="2" id="KW-0812">Transmembrane</keyword>
<keyword evidence="5" id="KW-1185">Reference proteome</keyword>
<evidence type="ECO:0000313" key="5">
    <source>
        <dbReference type="Proteomes" id="UP001316803"/>
    </source>
</evidence>
<organism evidence="4 5">
    <name type="scientific">Knufia fluminis</name>
    <dbReference type="NCBI Taxonomy" id="191047"/>
    <lineage>
        <taxon>Eukaryota</taxon>
        <taxon>Fungi</taxon>
        <taxon>Dikarya</taxon>
        <taxon>Ascomycota</taxon>
        <taxon>Pezizomycotina</taxon>
        <taxon>Eurotiomycetes</taxon>
        <taxon>Chaetothyriomycetidae</taxon>
        <taxon>Chaetothyriales</taxon>
        <taxon>Trichomeriaceae</taxon>
        <taxon>Knufia</taxon>
    </lineage>
</organism>
<feature type="transmembrane region" description="Helical" evidence="2">
    <location>
        <begin position="7"/>
        <end position="28"/>
    </location>
</feature>
<keyword evidence="2" id="KW-1133">Transmembrane helix</keyword>
<feature type="compositionally biased region" description="Polar residues" evidence="1">
    <location>
        <begin position="160"/>
        <end position="177"/>
    </location>
</feature>
<evidence type="ECO:0000256" key="1">
    <source>
        <dbReference type="SAM" id="MobiDB-lite"/>
    </source>
</evidence>
<reference evidence="4 5" key="1">
    <citation type="submission" date="2022-12" db="EMBL/GenBank/DDBJ databases">
        <title>Genomic features and morphological characterization of a novel Knufia sp. strain isolated from spacecraft assembly facility.</title>
        <authorList>
            <person name="Teixeira M."/>
            <person name="Chander A.M."/>
            <person name="Stajich J.E."/>
            <person name="Venkateswaran K."/>
        </authorList>
    </citation>
    <scope>NUCLEOTIDE SEQUENCE [LARGE SCALE GENOMIC DNA]</scope>
    <source>
        <strain evidence="4 5">FJI-L2-BK-P2</strain>
    </source>
</reference>
<keyword evidence="2" id="KW-0472">Membrane</keyword>
<comment type="caution">
    <text evidence="4">The sequence shown here is derived from an EMBL/GenBank/DDBJ whole genome shotgun (WGS) entry which is preliminary data.</text>
</comment>
<dbReference type="PANTHER" id="PTHR37019:SF1">
    <property type="entry name" value="EXPERA DOMAIN-CONTAINING PROTEIN"/>
    <property type="match status" value="1"/>
</dbReference>
<proteinExistence type="predicted"/>
<sequence>MPTIPLIYRAFFLYIEPISTIVGAYYAWFQPQYYLDLTHHASAPGLFGVPVGTEVVLRQLANLYFAFTLNEALVLRATSDIRVWKTLLFGLLIADFGHVYSCFPLGMSYYYDWQNWNAIAWGNIAFVYCGATLRTCFLLGFGLGTGKKVKAKGQKAIRNANGSVQKSTPAMNANASGTPKKRGRKSKG</sequence>
<feature type="compositionally biased region" description="Basic residues" evidence="1">
    <location>
        <begin position="179"/>
        <end position="188"/>
    </location>
</feature>
<name>A0AAN8I9E9_9EURO</name>
<dbReference type="Proteomes" id="UP001316803">
    <property type="component" value="Unassembled WGS sequence"/>
</dbReference>
<feature type="transmembrane region" description="Helical" evidence="2">
    <location>
        <begin position="119"/>
        <end position="143"/>
    </location>
</feature>
<evidence type="ECO:0000256" key="2">
    <source>
        <dbReference type="SAM" id="Phobius"/>
    </source>
</evidence>
<evidence type="ECO:0000259" key="3">
    <source>
        <dbReference type="Pfam" id="PF24803"/>
    </source>
</evidence>
<dbReference type="AlphaFoldDB" id="A0AAN8I9E9"/>
<protein>
    <recommendedName>
        <fullName evidence="3">DUF7704 domain-containing protein</fullName>
    </recommendedName>
</protein>
<evidence type="ECO:0000313" key="4">
    <source>
        <dbReference type="EMBL" id="KAK5954245.1"/>
    </source>
</evidence>
<feature type="transmembrane region" description="Helical" evidence="2">
    <location>
        <begin position="87"/>
        <end position="107"/>
    </location>
</feature>
<dbReference type="Pfam" id="PF24803">
    <property type="entry name" value="DUF7704"/>
    <property type="match status" value="1"/>
</dbReference>
<feature type="region of interest" description="Disordered" evidence="1">
    <location>
        <begin position="159"/>
        <end position="188"/>
    </location>
</feature>
<accession>A0AAN8I9E9</accession>
<dbReference type="InterPro" id="IPR056121">
    <property type="entry name" value="DUF7704"/>
</dbReference>
<dbReference type="PANTHER" id="PTHR37019">
    <property type="entry name" value="CHROMOSOME 1, WHOLE GENOME SHOTGUN SEQUENCE"/>
    <property type="match status" value="1"/>
</dbReference>
<dbReference type="EMBL" id="JAKLMC020000009">
    <property type="protein sequence ID" value="KAK5954245.1"/>
    <property type="molecule type" value="Genomic_DNA"/>
</dbReference>
<gene>
    <name evidence="4" type="ORF">OHC33_004818</name>
</gene>
<feature type="domain" description="DUF7704" evidence="3">
    <location>
        <begin position="3"/>
        <end position="141"/>
    </location>
</feature>